<proteinExistence type="predicted"/>
<evidence type="ECO:0000313" key="1">
    <source>
        <dbReference type="EMBL" id="DAD74762.1"/>
    </source>
</evidence>
<organism evidence="1">
    <name type="scientific">CrAss-like virus sp. ctRQZ5</name>
    <dbReference type="NCBI Taxonomy" id="2826824"/>
    <lineage>
        <taxon>Viruses</taxon>
        <taxon>Duplodnaviria</taxon>
        <taxon>Heunggongvirae</taxon>
        <taxon>Uroviricota</taxon>
        <taxon>Caudoviricetes</taxon>
        <taxon>Crassvirales</taxon>
    </lineage>
</organism>
<reference evidence="1" key="1">
    <citation type="journal article" date="2021" name="Proc. Natl. Acad. Sci. U.S.A.">
        <title>A Catalog of Tens of Thousands of Viruses from Human Metagenomes Reveals Hidden Associations with Chronic Diseases.</title>
        <authorList>
            <person name="Tisza M.J."/>
            <person name="Buck C.B."/>
        </authorList>
    </citation>
    <scope>NUCLEOTIDE SEQUENCE</scope>
    <source>
        <strain evidence="1">CtRQZ5</strain>
    </source>
</reference>
<sequence length="32" mass="3548">METSSCTTGYVTYRLCSSLPPCSSVRFLKRSS</sequence>
<accession>A0A8S5LXW3</accession>
<name>A0A8S5LXW3_9CAUD</name>
<protein>
    <submittedName>
        <fullName evidence="1">Uncharacterized protein</fullName>
    </submittedName>
</protein>
<dbReference type="EMBL" id="BK014764">
    <property type="protein sequence ID" value="DAD74762.1"/>
    <property type="molecule type" value="Genomic_DNA"/>
</dbReference>